<protein>
    <submittedName>
        <fullName evidence="1">Uncharacterized protein</fullName>
    </submittedName>
</protein>
<keyword evidence="2" id="KW-1185">Reference proteome</keyword>
<dbReference type="Proteomes" id="UP001207468">
    <property type="component" value="Unassembled WGS sequence"/>
</dbReference>
<evidence type="ECO:0000313" key="2">
    <source>
        <dbReference type="Proteomes" id="UP001207468"/>
    </source>
</evidence>
<comment type="caution">
    <text evidence="1">The sequence shown here is derived from an EMBL/GenBank/DDBJ whole genome shotgun (WGS) entry which is preliminary data.</text>
</comment>
<dbReference type="EMBL" id="JAGFNK010000075">
    <property type="protein sequence ID" value="KAI9508975.1"/>
    <property type="molecule type" value="Genomic_DNA"/>
</dbReference>
<accession>A0ACC0UBP0</accession>
<reference evidence="1" key="1">
    <citation type="submission" date="2021-03" db="EMBL/GenBank/DDBJ databases">
        <title>Evolutionary priming and transition to the ectomycorrhizal habit in an iconic lineage of mushroom-forming fungi: is preadaptation a requirement?</title>
        <authorList>
            <consortium name="DOE Joint Genome Institute"/>
            <person name="Looney B.P."/>
            <person name="Miyauchi S."/>
            <person name="Morin E."/>
            <person name="Drula E."/>
            <person name="Courty P.E."/>
            <person name="Chicoki N."/>
            <person name="Fauchery L."/>
            <person name="Kohler A."/>
            <person name="Kuo A."/>
            <person name="LaButti K."/>
            <person name="Pangilinan J."/>
            <person name="Lipzen A."/>
            <person name="Riley R."/>
            <person name="Andreopoulos W."/>
            <person name="He G."/>
            <person name="Johnson J."/>
            <person name="Barry K.W."/>
            <person name="Grigoriev I.V."/>
            <person name="Nagy L."/>
            <person name="Hibbett D."/>
            <person name="Henrissat B."/>
            <person name="Matheny P.B."/>
            <person name="Labbe J."/>
            <person name="Martin A.F."/>
        </authorList>
    </citation>
    <scope>NUCLEOTIDE SEQUENCE</scope>
    <source>
        <strain evidence="1">BPL698</strain>
    </source>
</reference>
<gene>
    <name evidence="1" type="ORF">F5148DRAFT_1283448</name>
</gene>
<organism evidence="1 2">
    <name type="scientific">Russula earlei</name>
    <dbReference type="NCBI Taxonomy" id="71964"/>
    <lineage>
        <taxon>Eukaryota</taxon>
        <taxon>Fungi</taxon>
        <taxon>Dikarya</taxon>
        <taxon>Basidiomycota</taxon>
        <taxon>Agaricomycotina</taxon>
        <taxon>Agaricomycetes</taxon>
        <taxon>Russulales</taxon>
        <taxon>Russulaceae</taxon>
        <taxon>Russula</taxon>
    </lineage>
</organism>
<proteinExistence type="predicted"/>
<sequence length="192" mass="20152">MVQLSNALMALLAAASASSAVSLQKRVVQQTPDSTLQWMQACTTASGGDVCNTVSQVSATTLLATASVCDQQDAADTMIDVAKTLKSNPDMIRLAQIFVQQPRDAADGLQVPHCQKGPRNTELHGLYHCQFASSDFTKFSGDQKGNLPPNITAVNPPGSCPALNSPVPDGVQLYTLVSSPGAPSGWVSPLHF</sequence>
<evidence type="ECO:0000313" key="1">
    <source>
        <dbReference type="EMBL" id="KAI9508975.1"/>
    </source>
</evidence>
<name>A0ACC0UBP0_9AGAM</name>